<dbReference type="InterPro" id="IPR037735">
    <property type="entry name" value="AS8-like"/>
</dbReference>
<feature type="transmembrane region" description="Helical" evidence="2">
    <location>
        <begin position="20"/>
        <end position="38"/>
    </location>
</feature>
<keyword evidence="4" id="KW-1185">Reference proteome</keyword>
<evidence type="ECO:0000256" key="2">
    <source>
        <dbReference type="SAM" id="Phobius"/>
    </source>
</evidence>
<gene>
    <name evidence="3" type="ORF">CSSPJE1EN1_LOCUS20701</name>
</gene>
<keyword evidence="2" id="KW-1133">Transmembrane helix</keyword>
<proteinExistence type="predicted"/>
<dbReference type="EMBL" id="OZ020101">
    <property type="protein sequence ID" value="CAK9275223.1"/>
    <property type="molecule type" value="Genomic_DNA"/>
</dbReference>
<evidence type="ECO:0000256" key="1">
    <source>
        <dbReference type="SAM" id="MobiDB-lite"/>
    </source>
</evidence>
<keyword evidence="2" id="KW-0472">Membrane</keyword>
<feature type="transmembrane region" description="Helical" evidence="2">
    <location>
        <begin position="44"/>
        <end position="65"/>
    </location>
</feature>
<evidence type="ECO:0000313" key="3">
    <source>
        <dbReference type="EMBL" id="CAK9275223.1"/>
    </source>
</evidence>
<dbReference type="PANTHER" id="PTHR36778:SF1">
    <property type="entry name" value="CADMIUM-INDUCED PROTEIN AS8"/>
    <property type="match status" value="1"/>
</dbReference>
<evidence type="ECO:0000313" key="4">
    <source>
        <dbReference type="Proteomes" id="UP001497444"/>
    </source>
</evidence>
<feature type="region of interest" description="Disordered" evidence="1">
    <location>
        <begin position="203"/>
        <end position="223"/>
    </location>
</feature>
<sequence length="223" mass="23913">MTVVNLFRRYKRWNPVHPTYGAFWGIGMGLGCGVGWGPGFGPEVVGYVGSGCGLGLSIGVTFLGIGIGLPASGLTCIPCDLVAGAGEKVLGLTSTWIAPVMVGLASQAWESVCHQTLVLNKNMHVGGGWHSKAHELPSLSKWILHPIIDRLSENDSFEGDNPDHSGFHKNDPSFQKLHARKKQMSTDGLRNLDSFNKQLHVKSSSIVAPALHNEPNPKPSNQS</sequence>
<organism evidence="3 4">
    <name type="scientific">Sphagnum jensenii</name>
    <dbReference type="NCBI Taxonomy" id="128206"/>
    <lineage>
        <taxon>Eukaryota</taxon>
        <taxon>Viridiplantae</taxon>
        <taxon>Streptophyta</taxon>
        <taxon>Embryophyta</taxon>
        <taxon>Bryophyta</taxon>
        <taxon>Sphagnophytina</taxon>
        <taxon>Sphagnopsida</taxon>
        <taxon>Sphagnales</taxon>
        <taxon>Sphagnaceae</taxon>
        <taxon>Sphagnum</taxon>
    </lineage>
</organism>
<dbReference type="Proteomes" id="UP001497444">
    <property type="component" value="Chromosome 6"/>
</dbReference>
<dbReference type="PANTHER" id="PTHR36778">
    <property type="entry name" value="CADMIUM-INDUCED PROTEIN AS8"/>
    <property type="match status" value="1"/>
</dbReference>
<accession>A0ABP0X7Z6</accession>
<evidence type="ECO:0008006" key="5">
    <source>
        <dbReference type="Google" id="ProtNLM"/>
    </source>
</evidence>
<name>A0ABP0X7Z6_9BRYO</name>
<reference evidence="3" key="1">
    <citation type="submission" date="2024-02" db="EMBL/GenBank/DDBJ databases">
        <authorList>
            <consortium name="ELIXIR-Norway"/>
            <consortium name="Elixir Norway"/>
        </authorList>
    </citation>
    <scope>NUCLEOTIDE SEQUENCE</scope>
</reference>
<keyword evidence="2" id="KW-0812">Transmembrane</keyword>
<protein>
    <recommendedName>
        <fullName evidence="5">Cadmium-induced protein AS8</fullName>
    </recommendedName>
</protein>